<evidence type="ECO:0000256" key="2">
    <source>
        <dbReference type="ARBA" id="ARBA00011471"/>
    </source>
</evidence>
<evidence type="ECO:0000256" key="4">
    <source>
        <dbReference type="ARBA" id="ARBA00022448"/>
    </source>
</evidence>
<organism evidence="15 16">
    <name type="scientific">Aromatoleum bremense</name>
    <dbReference type="NCBI Taxonomy" id="76115"/>
    <lineage>
        <taxon>Bacteria</taxon>
        <taxon>Pseudomonadati</taxon>
        <taxon>Pseudomonadota</taxon>
        <taxon>Betaproteobacteria</taxon>
        <taxon>Rhodocyclales</taxon>
        <taxon>Rhodocyclaceae</taxon>
        <taxon>Aromatoleum</taxon>
    </lineage>
</organism>
<comment type="similarity">
    <text evidence="12">Belongs to the exbB/tolQ family.</text>
</comment>
<evidence type="ECO:0000256" key="12">
    <source>
        <dbReference type="RuleBase" id="RU004057"/>
    </source>
</evidence>
<comment type="subunit">
    <text evidence="2">The accessory proteins ExbB and ExbD seem to form a complex with TonB.</text>
</comment>
<feature type="transmembrane region" description="Helical" evidence="13">
    <location>
        <begin position="17"/>
        <end position="39"/>
    </location>
</feature>
<keyword evidence="4 12" id="KW-0813">Transport</keyword>
<evidence type="ECO:0000313" key="15">
    <source>
        <dbReference type="EMBL" id="NMG17825.1"/>
    </source>
</evidence>
<keyword evidence="6" id="KW-0997">Cell inner membrane</keyword>
<evidence type="ECO:0000256" key="10">
    <source>
        <dbReference type="ARBA" id="ARBA00023136"/>
    </source>
</evidence>
<feature type="transmembrane region" description="Helical" evidence="13">
    <location>
        <begin position="178"/>
        <end position="199"/>
    </location>
</feature>
<accession>A0ABX1P2A1</accession>
<evidence type="ECO:0000259" key="14">
    <source>
        <dbReference type="Pfam" id="PF01618"/>
    </source>
</evidence>
<evidence type="ECO:0000256" key="1">
    <source>
        <dbReference type="ARBA" id="ARBA00004429"/>
    </source>
</evidence>
<evidence type="ECO:0000256" key="8">
    <source>
        <dbReference type="ARBA" id="ARBA00022927"/>
    </source>
</evidence>
<keyword evidence="10 13" id="KW-0472">Membrane</keyword>
<keyword evidence="5" id="KW-1003">Cell membrane</keyword>
<gene>
    <name evidence="15" type="ORF">GPA24_20330</name>
</gene>
<reference evidence="15 16" key="1">
    <citation type="submission" date="2019-12" db="EMBL/GenBank/DDBJ databases">
        <title>Comparative genomics gives insights into the taxonomy of the Azoarcus-Aromatoleum group and reveals separate origins of nif in the plant-associated Azoarcus and non-plant-associated Aromatoleum sub-groups.</title>
        <authorList>
            <person name="Lafos M."/>
            <person name="Maluk M."/>
            <person name="Batista M."/>
            <person name="Junghare M."/>
            <person name="Carmona M."/>
            <person name="Faoro H."/>
            <person name="Cruz L.M."/>
            <person name="Battistoni F."/>
            <person name="De Souza E."/>
            <person name="Pedrosa F."/>
            <person name="Chen W.-M."/>
            <person name="Poole P.S."/>
            <person name="Dixon R.A."/>
            <person name="James E.K."/>
        </authorList>
    </citation>
    <scope>NUCLEOTIDE SEQUENCE [LARGE SCALE GENOMIC DNA]</scope>
    <source>
        <strain evidence="15 16">PbN1</strain>
    </source>
</reference>
<evidence type="ECO:0000256" key="5">
    <source>
        <dbReference type="ARBA" id="ARBA00022475"/>
    </source>
</evidence>
<evidence type="ECO:0000256" key="11">
    <source>
        <dbReference type="ARBA" id="ARBA00024816"/>
    </source>
</evidence>
<evidence type="ECO:0000256" key="13">
    <source>
        <dbReference type="SAM" id="Phobius"/>
    </source>
</evidence>
<feature type="domain" description="MotA/TolQ/ExbB proton channel" evidence="14">
    <location>
        <begin position="107"/>
        <end position="210"/>
    </location>
</feature>
<name>A0ABX1P2A1_9RHOO</name>
<evidence type="ECO:0000256" key="9">
    <source>
        <dbReference type="ARBA" id="ARBA00022989"/>
    </source>
</evidence>
<keyword evidence="9 13" id="KW-1133">Transmembrane helix</keyword>
<evidence type="ECO:0000313" key="16">
    <source>
        <dbReference type="Proteomes" id="UP000633943"/>
    </source>
</evidence>
<feature type="transmembrane region" description="Helical" evidence="13">
    <location>
        <begin position="131"/>
        <end position="158"/>
    </location>
</feature>
<protein>
    <recommendedName>
        <fullName evidence="3">Biopolymer transport protein ExbB</fullName>
    </recommendedName>
</protein>
<comment type="function">
    <text evidence="11">Involved in the TonB-dependent energy-dependent transport of various receptor-bound substrates. Protects ExbD from proteolytic degradation and functionally stabilizes TonB.</text>
</comment>
<dbReference type="RefSeq" id="WP_169204290.1">
    <property type="nucleotide sequence ID" value="NZ_CP059467.1"/>
</dbReference>
<evidence type="ECO:0000256" key="3">
    <source>
        <dbReference type="ARBA" id="ARBA00022093"/>
    </source>
</evidence>
<comment type="caution">
    <text evidence="15">The sequence shown here is derived from an EMBL/GenBank/DDBJ whole genome shotgun (WGS) entry which is preliminary data.</text>
</comment>
<dbReference type="PANTHER" id="PTHR30625:SF14">
    <property type="entry name" value="BIOPOLYMER TRANSPORT PROTEIN EXBB"/>
    <property type="match status" value="1"/>
</dbReference>
<keyword evidence="8 12" id="KW-0653">Protein transport</keyword>
<keyword evidence="7 13" id="KW-0812">Transmembrane</keyword>
<comment type="subcellular location">
    <subcellularLocation>
        <location evidence="1">Cell inner membrane</location>
        <topology evidence="1">Multi-pass membrane protein</topology>
    </subcellularLocation>
    <subcellularLocation>
        <location evidence="12">Membrane</location>
        <topology evidence="12">Multi-pass membrane protein</topology>
    </subcellularLocation>
</comment>
<evidence type="ECO:0000256" key="6">
    <source>
        <dbReference type="ARBA" id="ARBA00022519"/>
    </source>
</evidence>
<dbReference type="EMBL" id="WTVP01000128">
    <property type="protein sequence ID" value="NMG17825.1"/>
    <property type="molecule type" value="Genomic_DNA"/>
</dbReference>
<dbReference type="Pfam" id="PF01618">
    <property type="entry name" value="MotA_ExbB"/>
    <property type="match status" value="1"/>
</dbReference>
<dbReference type="InterPro" id="IPR050790">
    <property type="entry name" value="ExbB/TolQ_transport"/>
</dbReference>
<dbReference type="InterPro" id="IPR002898">
    <property type="entry name" value="MotA_ExbB_proton_chnl"/>
</dbReference>
<evidence type="ECO:0000256" key="7">
    <source>
        <dbReference type="ARBA" id="ARBA00022692"/>
    </source>
</evidence>
<proteinExistence type="inferred from homology"/>
<dbReference type="Proteomes" id="UP000633943">
    <property type="component" value="Unassembled WGS sequence"/>
</dbReference>
<sequence length="259" mass="27414">MPSDTFGLAHLWGQSDLIIKLVAFTLVVMSVASWYLILVRTVRQFRARRFDNAVEAFWNAPHLDEGLARLSGAAPDSPFEALARQGAAAAEHLRRHTHDDTLGGKLDADEFVTRAMRKSIALSTAQLESGLTVLASIGSTAPFVGLFGTVWGIYHALIGISTSGMATLDKVAGPVGEALIMTAFGLFVAIPAVLAFNTFTRANRLELSELDAFAHDLHAWFTTGTRLASAPTGDMAAGASTTARGAAPVQLRVPTPGAA</sequence>
<keyword evidence="16" id="KW-1185">Reference proteome</keyword>
<dbReference type="PANTHER" id="PTHR30625">
    <property type="entry name" value="PROTEIN TOLQ"/>
    <property type="match status" value="1"/>
</dbReference>